<feature type="transmembrane region" description="Helical" evidence="8">
    <location>
        <begin position="312"/>
        <end position="330"/>
    </location>
</feature>
<keyword evidence="2" id="KW-1003">Cell membrane</keyword>
<accession>A0A538TUZ0</accession>
<organism evidence="9 10">
    <name type="scientific">Eiseniibacteriota bacterium</name>
    <dbReference type="NCBI Taxonomy" id="2212470"/>
    <lineage>
        <taxon>Bacteria</taxon>
        <taxon>Candidatus Eiseniibacteriota</taxon>
    </lineage>
</organism>
<feature type="transmembrane region" description="Helical" evidence="8">
    <location>
        <begin position="375"/>
        <end position="394"/>
    </location>
</feature>
<dbReference type="GO" id="GO:0016763">
    <property type="term" value="F:pentosyltransferase activity"/>
    <property type="evidence" value="ECO:0007669"/>
    <property type="project" value="TreeGrafter"/>
</dbReference>
<dbReference type="GO" id="GO:0010041">
    <property type="term" value="P:response to iron(III) ion"/>
    <property type="evidence" value="ECO:0007669"/>
    <property type="project" value="TreeGrafter"/>
</dbReference>
<keyword evidence="3" id="KW-0328">Glycosyltransferase</keyword>
<evidence type="ECO:0000256" key="1">
    <source>
        <dbReference type="ARBA" id="ARBA00004651"/>
    </source>
</evidence>
<dbReference type="PANTHER" id="PTHR33908">
    <property type="entry name" value="MANNOSYLTRANSFERASE YKCB-RELATED"/>
    <property type="match status" value="1"/>
</dbReference>
<evidence type="ECO:0000313" key="9">
    <source>
        <dbReference type="EMBL" id="TMQ67447.1"/>
    </source>
</evidence>
<keyword evidence="7 8" id="KW-0472">Membrane</keyword>
<feature type="transmembrane region" description="Helical" evidence="8">
    <location>
        <begin position="203"/>
        <end position="221"/>
    </location>
</feature>
<feature type="transmembrane region" description="Helical" evidence="8">
    <location>
        <begin position="164"/>
        <end position="183"/>
    </location>
</feature>
<dbReference type="PANTHER" id="PTHR33908:SF3">
    <property type="entry name" value="UNDECAPRENYL PHOSPHATE-ALPHA-4-AMINO-4-DEOXY-L-ARABINOSE ARABINOSYL TRANSFERASE"/>
    <property type="match status" value="1"/>
</dbReference>
<reference evidence="9 10" key="1">
    <citation type="journal article" date="2019" name="Nat. Microbiol.">
        <title>Mediterranean grassland soil C-N compound turnover is dependent on rainfall and depth, and is mediated by genomically divergent microorganisms.</title>
        <authorList>
            <person name="Diamond S."/>
            <person name="Andeer P.F."/>
            <person name="Li Z."/>
            <person name="Crits-Christoph A."/>
            <person name="Burstein D."/>
            <person name="Anantharaman K."/>
            <person name="Lane K.R."/>
            <person name="Thomas B.C."/>
            <person name="Pan C."/>
            <person name="Northen T.R."/>
            <person name="Banfield J.F."/>
        </authorList>
    </citation>
    <scope>NUCLEOTIDE SEQUENCE [LARGE SCALE GENOMIC DNA]</scope>
    <source>
        <strain evidence="9">WS_8</strain>
    </source>
</reference>
<evidence type="ECO:0000313" key="10">
    <source>
        <dbReference type="Proteomes" id="UP000316609"/>
    </source>
</evidence>
<dbReference type="GO" id="GO:0005886">
    <property type="term" value="C:plasma membrane"/>
    <property type="evidence" value="ECO:0007669"/>
    <property type="project" value="UniProtKB-SubCell"/>
</dbReference>
<feature type="transmembrane region" description="Helical" evidence="8">
    <location>
        <begin position="427"/>
        <end position="446"/>
    </location>
</feature>
<gene>
    <name evidence="9" type="ORF">E6K78_04940</name>
</gene>
<feature type="transmembrane region" description="Helical" evidence="8">
    <location>
        <begin position="400"/>
        <end position="420"/>
    </location>
</feature>
<evidence type="ECO:0008006" key="11">
    <source>
        <dbReference type="Google" id="ProtNLM"/>
    </source>
</evidence>
<name>A0A538TUZ0_UNCEI</name>
<evidence type="ECO:0000256" key="2">
    <source>
        <dbReference type="ARBA" id="ARBA00022475"/>
    </source>
</evidence>
<dbReference type="AlphaFoldDB" id="A0A538TUZ0"/>
<protein>
    <recommendedName>
        <fullName evidence="11">Glycosyltransferase RgtA/B/C/D-like domain-containing protein</fullName>
    </recommendedName>
</protein>
<evidence type="ECO:0000256" key="3">
    <source>
        <dbReference type="ARBA" id="ARBA00022676"/>
    </source>
</evidence>
<dbReference type="Proteomes" id="UP000316609">
    <property type="component" value="Unassembled WGS sequence"/>
</dbReference>
<dbReference type="EMBL" id="VBOY01000039">
    <property type="protein sequence ID" value="TMQ67447.1"/>
    <property type="molecule type" value="Genomic_DNA"/>
</dbReference>
<dbReference type="GO" id="GO:0009103">
    <property type="term" value="P:lipopolysaccharide biosynthetic process"/>
    <property type="evidence" value="ECO:0007669"/>
    <property type="project" value="UniProtKB-ARBA"/>
</dbReference>
<feature type="transmembrane region" description="Helical" evidence="8">
    <location>
        <begin position="109"/>
        <end position="127"/>
    </location>
</feature>
<keyword evidence="5 8" id="KW-0812">Transmembrane</keyword>
<comment type="caution">
    <text evidence="9">The sequence shown here is derived from an EMBL/GenBank/DDBJ whole genome shotgun (WGS) entry which is preliminary data.</text>
</comment>
<keyword evidence="6 8" id="KW-1133">Transmembrane helix</keyword>
<evidence type="ECO:0000256" key="6">
    <source>
        <dbReference type="ARBA" id="ARBA00022989"/>
    </source>
</evidence>
<evidence type="ECO:0000256" key="8">
    <source>
        <dbReference type="SAM" id="Phobius"/>
    </source>
</evidence>
<sequence>MTRLVPLAIAVLCLVGLFLGLDRIGFVDQGEARDAEVARELLERKELLTPALGGEALFDKPLLGYGVDAAGAFLTPDSPLGGRLLRGALAVALVLLTGSIGARHFGPRAGACAAAVLASSLALPLAVRTDGTQLLATLLAWAGVGGLADALFGRSAGRESRLVVGYGAVATAFLCGGPLPALWPLGGIALYLGLTRRPRGWRALGLGAGLSIVLGLALPWYGAMVERYGLAFTAHVFFFPYAAAARDSWWAGPARAMAFLVVGCFPWSALVPGAALHAATLWRMPRRGILAPPATRTGSAADPVSRELREESAAHCFIACLAASLAPLLLYPVPPFAAALSAAPAAALLCGRLLDHLIEDPRRVFRPVVSAERMMALLGATGALLLALVASRLGRAAPSLAHLAAVLLVLSLAPLLAGFLGRHRLAAALMALPVGLGTPFVSLAVLPQVEDFLNARSVAHAMDAAAPRRAALVVIGPPPPSLRLYAPRNLVPVDAAARARDDGTLALRTAIRQFRASDHLTYVAFRPQSEPLLVRAARGPLEIVLRAPSLVLARVHPE</sequence>
<comment type="subcellular location">
    <subcellularLocation>
        <location evidence="1">Cell membrane</location>
        <topology evidence="1">Multi-pass membrane protein</topology>
    </subcellularLocation>
</comment>
<keyword evidence="4" id="KW-0808">Transferase</keyword>
<evidence type="ECO:0000256" key="5">
    <source>
        <dbReference type="ARBA" id="ARBA00022692"/>
    </source>
</evidence>
<feature type="transmembrane region" description="Helical" evidence="8">
    <location>
        <begin position="133"/>
        <end position="152"/>
    </location>
</feature>
<proteinExistence type="predicted"/>
<dbReference type="InterPro" id="IPR050297">
    <property type="entry name" value="LipidA_mod_glycosyltrf_83"/>
</dbReference>
<feature type="transmembrane region" description="Helical" evidence="8">
    <location>
        <begin position="256"/>
        <end position="279"/>
    </location>
</feature>
<evidence type="ECO:0000256" key="7">
    <source>
        <dbReference type="ARBA" id="ARBA00023136"/>
    </source>
</evidence>
<evidence type="ECO:0000256" key="4">
    <source>
        <dbReference type="ARBA" id="ARBA00022679"/>
    </source>
</evidence>